<dbReference type="EMBL" id="QEOP01000002">
    <property type="protein sequence ID" value="PVZ94053.1"/>
    <property type="molecule type" value="Genomic_DNA"/>
</dbReference>
<evidence type="ECO:0000259" key="2">
    <source>
        <dbReference type="PROSITE" id="PS51502"/>
    </source>
</evidence>
<dbReference type="PROSITE" id="PS51502">
    <property type="entry name" value="S_R_A_B_BARREL"/>
    <property type="match status" value="1"/>
</dbReference>
<proteinExistence type="predicted"/>
<dbReference type="InterPro" id="IPR044662">
    <property type="entry name" value="HS1/DABB1-like"/>
</dbReference>
<keyword evidence="4" id="KW-1185">Reference proteome</keyword>
<dbReference type="SUPFAM" id="SSF54909">
    <property type="entry name" value="Dimeric alpha+beta barrel"/>
    <property type="match status" value="1"/>
</dbReference>
<dbReference type="Proteomes" id="UP000244893">
    <property type="component" value="Unassembled WGS sequence"/>
</dbReference>
<dbReference type="InterPro" id="IPR011008">
    <property type="entry name" value="Dimeric_a/b-barrel"/>
</dbReference>
<evidence type="ECO:0000313" key="4">
    <source>
        <dbReference type="Proteomes" id="UP000244893"/>
    </source>
</evidence>
<reference evidence="3 4" key="1">
    <citation type="submission" date="2018-05" db="EMBL/GenBank/DDBJ databases">
        <title>Amnibacterium sp. M8JJ-5, whole genome shotgun sequence.</title>
        <authorList>
            <person name="Tuo L."/>
        </authorList>
    </citation>
    <scope>NUCLEOTIDE SEQUENCE [LARGE SCALE GENOMIC DNA]</scope>
    <source>
        <strain evidence="3 4">M8JJ-5</strain>
    </source>
</reference>
<sequence length="106" mass="11894">MTLADQSTLRHTVSFRLRHEPGSAEEADFLAAAAELVAIPGVQEFEVLRQVGRKNSYSFGLSMEFADAAAYAAYDAHPDHQAFVAERWIPEVEEFVEIDYQAYRVA</sequence>
<gene>
    <name evidence="3" type="ORF">DDQ50_09875</name>
</gene>
<dbReference type="PANTHER" id="PTHR33178:SF10">
    <property type="entry name" value="STRESS-RESPONSE A_B BARREL DOMAIN-CONTAINING PROTEIN"/>
    <property type="match status" value="1"/>
</dbReference>
<feature type="domain" description="Stress-response A/B barrel" evidence="2">
    <location>
        <begin position="9"/>
        <end position="100"/>
    </location>
</feature>
<comment type="caution">
    <text evidence="3">The sequence shown here is derived from an EMBL/GenBank/DDBJ whole genome shotgun (WGS) entry which is preliminary data.</text>
</comment>
<name>A0A2V1HN48_9MICO</name>
<dbReference type="InterPro" id="IPR013097">
    <property type="entry name" value="Dabb"/>
</dbReference>
<protein>
    <submittedName>
        <fullName evidence="3">Stress responsive alpha-beta barrel domain-containing protein</fullName>
    </submittedName>
</protein>
<dbReference type="AlphaFoldDB" id="A0A2V1HN48"/>
<dbReference type="Gene3D" id="3.30.70.100">
    <property type="match status" value="1"/>
</dbReference>
<dbReference type="OrthoDB" id="9808130at2"/>
<organism evidence="3 4">
    <name type="scientific">Amnibacterium flavum</name>
    <dbReference type="NCBI Taxonomy" id="2173173"/>
    <lineage>
        <taxon>Bacteria</taxon>
        <taxon>Bacillati</taxon>
        <taxon>Actinomycetota</taxon>
        <taxon>Actinomycetes</taxon>
        <taxon>Micrococcales</taxon>
        <taxon>Microbacteriaceae</taxon>
        <taxon>Amnibacterium</taxon>
    </lineage>
</organism>
<dbReference type="SMART" id="SM00886">
    <property type="entry name" value="Dabb"/>
    <property type="match status" value="1"/>
</dbReference>
<dbReference type="PANTHER" id="PTHR33178">
    <property type="match status" value="1"/>
</dbReference>
<comment type="subunit">
    <text evidence="1">Homodimer.</text>
</comment>
<dbReference type="Pfam" id="PF07876">
    <property type="entry name" value="Dabb"/>
    <property type="match status" value="1"/>
</dbReference>
<evidence type="ECO:0000313" key="3">
    <source>
        <dbReference type="EMBL" id="PVZ94053.1"/>
    </source>
</evidence>
<dbReference type="RefSeq" id="WP_116756567.1">
    <property type="nucleotide sequence ID" value="NZ_JBHUEX010000001.1"/>
</dbReference>
<evidence type="ECO:0000256" key="1">
    <source>
        <dbReference type="ARBA" id="ARBA00011738"/>
    </source>
</evidence>
<accession>A0A2V1HN48</accession>